<evidence type="ECO:0000313" key="2">
    <source>
        <dbReference type="EMBL" id="CCM01934.1"/>
    </source>
</evidence>
<keyword evidence="3" id="KW-1185">Reference proteome</keyword>
<gene>
    <name evidence="2" type="ORF">FIBRA_04007</name>
</gene>
<protein>
    <submittedName>
        <fullName evidence="2">Uncharacterized protein</fullName>
    </submittedName>
</protein>
<feature type="compositionally biased region" description="Low complexity" evidence="1">
    <location>
        <begin position="7"/>
        <end position="18"/>
    </location>
</feature>
<dbReference type="AlphaFoldDB" id="J4H2Q5"/>
<evidence type="ECO:0000256" key="1">
    <source>
        <dbReference type="SAM" id="MobiDB-lite"/>
    </source>
</evidence>
<dbReference type="EMBL" id="HE797056">
    <property type="protein sequence ID" value="CCM01934.1"/>
    <property type="molecule type" value="Genomic_DNA"/>
</dbReference>
<feature type="region of interest" description="Disordered" evidence="1">
    <location>
        <begin position="1"/>
        <end position="32"/>
    </location>
</feature>
<dbReference type="Proteomes" id="UP000006352">
    <property type="component" value="Unassembled WGS sequence"/>
</dbReference>
<dbReference type="STRING" id="599839.J4H2Q5"/>
<dbReference type="InParanoid" id="J4H2Q5"/>
<name>J4H2Q5_9APHY</name>
<dbReference type="OrthoDB" id="1734943at2759"/>
<organism evidence="2 3">
    <name type="scientific">Fibroporia radiculosa</name>
    <dbReference type="NCBI Taxonomy" id="599839"/>
    <lineage>
        <taxon>Eukaryota</taxon>
        <taxon>Fungi</taxon>
        <taxon>Dikarya</taxon>
        <taxon>Basidiomycota</taxon>
        <taxon>Agaricomycotina</taxon>
        <taxon>Agaricomycetes</taxon>
        <taxon>Polyporales</taxon>
        <taxon>Fibroporiaceae</taxon>
        <taxon>Fibroporia</taxon>
    </lineage>
</organism>
<dbReference type="HOGENOM" id="CLU_040453_0_0_1"/>
<sequence>MYNALKTPSFFRPISRPSSPGPTPIPDPMMNADRAARPLSKLSLSNFRRPSPSPVAGRAPSTVTQDGSYMEVLSLKLSEAVSKALTQPPGPAAPNELLNGRRPIPAGRGRALGALIASEIKASRENPHLYRALLRTLHRPLSVLLSNLSSDLLPLLSSETFHANISPTPQNPLPNATQLHALGLASLAGELLETFDGLGLGLETDMRGDGLKNIREGLVSVVKRVVDPIMNAMKKELLPVLEALETVPNAPGAPRGSDANLFEGIITLCYLNDS</sequence>
<accession>J4H2Q5</accession>
<dbReference type="RefSeq" id="XP_012181217.1">
    <property type="nucleotide sequence ID" value="XM_012325827.1"/>
</dbReference>
<proteinExistence type="predicted"/>
<evidence type="ECO:0000313" key="3">
    <source>
        <dbReference type="Proteomes" id="UP000006352"/>
    </source>
</evidence>
<reference evidence="2 3" key="1">
    <citation type="journal article" date="2012" name="Appl. Environ. Microbiol.">
        <title>Short-read sequencing for genomic analysis of the brown rot fungus Fibroporia radiculosa.</title>
        <authorList>
            <person name="Tang J.D."/>
            <person name="Perkins A.D."/>
            <person name="Sonstegard T.S."/>
            <person name="Schroeder S.G."/>
            <person name="Burgess S.C."/>
            <person name="Diehl S.V."/>
        </authorList>
    </citation>
    <scope>NUCLEOTIDE SEQUENCE [LARGE SCALE GENOMIC DNA]</scope>
    <source>
        <strain evidence="2 3">TFFH 294</strain>
    </source>
</reference>
<dbReference type="GeneID" id="24096845"/>